<feature type="domain" description="Pre-mRNA processing factor 4 (PRP4)-like" evidence="9">
    <location>
        <begin position="96"/>
        <end position="145"/>
    </location>
</feature>
<keyword evidence="6" id="KW-0508">mRNA splicing</keyword>
<comment type="similarity">
    <text evidence="2">Belongs to the PRP18 family.</text>
</comment>
<comment type="caution">
    <text evidence="10">The sequence shown here is derived from an EMBL/GenBank/DDBJ whole genome shotgun (WGS) entry which is preliminary data.</text>
</comment>
<evidence type="ECO:0000313" key="11">
    <source>
        <dbReference type="Proteomes" id="UP001626550"/>
    </source>
</evidence>
<dbReference type="AlphaFoldDB" id="A0ABD2PYE7"/>
<comment type="subcellular location">
    <subcellularLocation>
        <location evidence="1">Nucleus</location>
    </subcellularLocation>
</comment>
<dbReference type="InterPro" id="IPR036285">
    <property type="entry name" value="PRP4-like_sf"/>
</dbReference>
<keyword evidence="4" id="KW-0507">mRNA processing</keyword>
<dbReference type="GO" id="GO:0006397">
    <property type="term" value="P:mRNA processing"/>
    <property type="evidence" value="ECO:0007669"/>
    <property type="project" value="UniProtKB-KW"/>
</dbReference>
<reference evidence="10 11" key="1">
    <citation type="submission" date="2024-11" db="EMBL/GenBank/DDBJ databases">
        <title>Adaptive evolution of stress response genes in parasites aligns with host niche diversity.</title>
        <authorList>
            <person name="Hahn C."/>
            <person name="Resl P."/>
        </authorList>
    </citation>
    <scope>NUCLEOTIDE SEQUENCE [LARGE SCALE GENOMIC DNA]</scope>
    <source>
        <strain evidence="10">EGGRZ-B1_66</strain>
        <tissue evidence="10">Body</tissue>
    </source>
</reference>
<proteinExistence type="inferred from homology"/>
<evidence type="ECO:0000256" key="7">
    <source>
        <dbReference type="ARBA" id="ARBA00023242"/>
    </source>
</evidence>
<dbReference type="Gene3D" id="4.10.280.110">
    <property type="entry name" value="Pre-mRNA processing factor 4 domain"/>
    <property type="match status" value="1"/>
</dbReference>
<dbReference type="Pfam" id="PF08799">
    <property type="entry name" value="PRP4"/>
    <property type="match status" value="1"/>
</dbReference>
<dbReference type="SUPFAM" id="SSF158230">
    <property type="entry name" value="PRP4-like"/>
    <property type="match status" value="1"/>
</dbReference>
<evidence type="ECO:0000256" key="8">
    <source>
        <dbReference type="ARBA" id="ARBA00031388"/>
    </source>
</evidence>
<evidence type="ECO:0000256" key="4">
    <source>
        <dbReference type="ARBA" id="ARBA00022664"/>
    </source>
</evidence>
<dbReference type="InterPro" id="IPR039979">
    <property type="entry name" value="PRPF18"/>
</dbReference>
<keyword evidence="11" id="KW-1185">Reference proteome</keyword>
<name>A0ABD2PYE7_9PLAT</name>
<dbReference type="Proteomes" id="UP001626550">
    <property type="component" value="Unassembled WGS sequence"/>
</dbReference>
<evidence type="ECO:0000256" key="5">
    <source>
        <dbReference type="ARBA" id="ARBA00022728"/>
    </source>
</evidence>
<gene>
    <name evidence="10" type="primary">PRPF18</name>
    <name evidence="10" type="ORF">Ciccas_008958</name>
</gene>
<organism evidence="10 11">
    <name type="scientific">Cichlidogyrus casuarinus</name>
    <dbReference type="NCBI Taxonomy" id="1844966"/>
    <lineage>
        <taxon>Eukaryota</taxon>
        <taxon>Metazoa</taxon>
        <taxon>Spiralia</taxon>
        <taxon>Lophotrochozoa</taxon>
        <taxon>Platyhelminthes</taxon>
        <taxon>Monogenea</taxon>
        <taxon>Monopisthocotylea</taxon>
        <taxon>Dactylogyridea</taxon>
        <taxon>Ancyrocephalidae</taxon>
        <taxon>Cichlidogyrus</taxon>
    </lineage>
</organism>
<evidence type="ECO:0000259" key="9">
    <source>
        <dbReference type="SMART" id="SM00500"/>
    </source>
</evidence>
<accession>A0ABD2PYE7</accession>
<dbReference type="EMBL" id="JBJKFK010001696">
    <property type="protein sequence ID" value="KAL3312449.1"/>
    <property type="molecule type" value="Genomic_DNA"/>
</dbReference>
<sequence>MDILKAEIERKRKLLEENGVSIGCISLFPHKALNNKYIKRSELKKKEEEELMCKFGNKLAKSAKPQNEDETNGNRRLSIFEKLEKERIEKEKDHIMPKNEIVKFLRERNQPIKLFGESEYDTFQRLKRVQLLEPESVGLRNDLQAALEKVEGTGDEDLYKKRVDVGDLNDEKALNVEIRSEDLKEDDLTQMKKYLSDYVAKREGTFVGGMSKTKSQFETKEEEEAHEKKEMDLAASRTLIYLKSLLNLWGDKLNSRSKEVKLSYAGKMSSATYTQTLDYLRPLFRSLKRGTYQADIMDSLVKICVLLMDRNYIKANDAYLELAIGNAPWPLGVTNHGIHSRTAQEKIHAKNVAHVLNDEVQRKYIQAIKRIITRAQEFYPTDPSKCVNYMGHA</sequence>
<dbReference type="InterPro" id="IPR014906">
    <property type="entry name" value="PRP4-like"/>
</dbReference>
<dbReference type="InterPro" id="IPR004098">
    <property type="entry name" value="Prp18"/>
</dbReference>
<dbReference type="PANTHER" id="PTHR13007">
    <property type="entry name" value="PRE-MRNA SPLICING FACTOR-RELATED"/>
    <property type="match status" value="1"/>
</dbReference>
<evidence type="ECO:0000256" key="1">
    <source>
        <dbReference type="ARBA" id="ARBA00004123"/>
    </source>
</evidence>
<dbReference type="SUPFAM" id="SSF47938">
    <property type="entry name" value="Functional domain of the splicing factor Prp18"/>
    <property type="match status" value="1"/>
</dbReference>
<dbReference type="PANTHER" id="PTHR13007:SF19">
    <property type="entry name" value="PRE-MRNA-SPLICING FACTOR 18"/>
    <property type="match status" value="1"/>
</dbReference>
<keyword evidence="5" id="KW-0747">Spliceosome</keyword>
<keyword evidence="7" id="KW-0539">Nucleus</keyword>
<evidence type="ECO:0000313" key="10">
    <source>
        <dbReference type="EMBL" id="KAL3312449.1"/>
    </source>
</evidence>
<dbReference type="GO" id="GO:0005681">
    <property type="term" value="C:spliceosomal complex"/>
    <property type="evidence" value="ECO:0007669"/>
    <property type="project" value="UniProtKB-KW"/>
</dbReference>
<evidence type="ECO:0000256" key="3">
    <source>
        <dbReference type="ARBA" id="ARBA00018242"/>
    </source>
</evidence>
<dbReference type="Pfam" id="PF02840">
    <property type="entry name" value="Prp18"/>
    <property type="match status" value="1"/>
</dbReference>
<evidence type="ECO:0000256" key="2">
    <source>
        <dbReference type="ARBA" id="ARBA00008137"/>
    </source>
</evidence>
<dbReference type="GO" id="GO:0008380">
    <property type="term" value="P:RNA splicing"/>
    <property type="evidence" value="ECO:0007669"/>
    <property type="project" value="UniProtKB-KW"/>
</dbReference>
<dbReference type="Gene3D" id="1.20.940.10">
    <property type="entry name" value="Functional domain of the splicing factor Prp18"/>
    <property type="match status" value="1"/>
</dbReference>
<protein>
    <recommendedName>
        <fullName evidence="3">Pre-mRNA-splicing factor 18</fullName>
    </recommendedName>
    <alternativeName>
        <fullName evidence="8">PRP18 homolog</fullName>
    </alternativeName>
</protein>
<evidence type="ECO:0000256" key="6">
    <source>
        <dbReference type="ARBA" id="ARBA00023187"/>
    </source>
</evidence>
<dbReference type="SMART" id="SM00500">
    <property type="entry name" value="SFM"/>
    <property type="match status" value="1"/>
</dbReference>